<dbReference type="Proteomes" id="UP001164803">
    <property type="component" value="Chromosome"/>
</dbReference>
<accession>A0ABY6Z8A8</accession>
<name>A0ABY6Z8A8_9BACL</name>
<sequence>MREAVRQADVVLVSHHAHEMKGTDKSKPADFIQEFAHFCIDQGAHAYIGHGPHILRGIEIYHGQPIFYSLGNFIFQNDTVESQPHEFYENYDLGSHHTPADAYDAREAGGTKGLAADRQVFESVIASFEWEGGSTRTIKLHPVTLGFGLTRSRRGKPELASHADAEKILEDLSQLSAPFGTMIRNEDGIGRIEIE</sequence>
<dbReference type="InterPro" id="IPR019079">
    <property type="entry name" value="Capsule_synth_CapA"/>
</dbReference>
<evidence type="ECO:0000313" key="3">
    <source>
        <dbReference type="EMBL" id="WAH39143.1"/>
    </source>
</evidence>
<proteinExistence type="inferred from homology"/>
<dbReference type="Pfam" id="PF09587">
    <property type="entry name" value="PGA_cap"/>
    <property type="match status" value="1"/>
</dbReference>
<dbReference type="SUPFAM" id="SSF56300">
    <property type="entry name" value="Metallo-dependent phosphatases"/>
    <property type="match status" value="1"/>
</dbReference>
<dbReference type="EMBL" id="CP104064">
    <property type="protein sequence ID" value="WAH39143.1"/>
    <property type="molecule type" value="Genomic_DNA"/>
</dbReference>
<gene>
    <name evidence="3" type="ORF">NZD86_05770</name>
</gene>
<organism evidence="3 4">
    <name type="scientific">Alicyclobacillus dauci</name>
    <dbReference type="NCBI Taxonomy" id="1475485"/>
    <lineage>
        <taxon>Bacteria</taxon>
        <taxon>Bacillati</taxon>
        <taxon>Bacillota</taxon>
        <taxon>Bacilli</taxon>
        <taxon>Bacillales</taxon>
        <taxon>Alicyclobacillaceae</taxon>
        <taxon>Alicyclobacillus</taxon>
    </lineage>
</organism>
<feature type="domain" description="Capsule synthesis protein CapA" evidence="2">
    <location>
        <begin position="4"/>
        <end position="76"/>
    </location>
</feature>
<dbReference type="InterPro" id="IPR029052">
    <property type="entry name" value="Metallo-depent_PP-like"/>
</dbReference>
<keyword evidence="4" id="KW-1185">Reference proteome</keyword>
<dbReference type="InterPro" id="IPR052169">
    <property type="entry name" value="CW_Biosynth-Accessory"/>
</dbReference>
<evidence type="ECO:0000313" key="4">
    <source>
        <dbReference type="Proteomes" id="UP001164803"/>
    </source>
</evidence>
<evidence type="ECO:0000256" key="1">
    <source>
        <dbReference type="ARBA" id="ARBA00005662"/>
    </source>
</evidence>
<evidence type="ECO:0000259" key="2">
    <source>
        <dbReference type="Pfam" id="PF09587"/>
    </source>
</evidence>
<dbReference type="PANTHER" id="PTHR33393">
    <property type="entry name" value="POLYGLUTAMINE SYNTHESIS ACCESSORY PROTEIN RV0574C-RELATED"/>
    <property type="match status" value="1"/>
</dbReference>
<comment type="similarity">
    <text evidence="1">Belongs to the CapA family.</text>
</comment>
<reference evidence="3" key="1">
    <citation type="submission" date="2022-08" db="EMBL/GenBank/DDBJ databases">
        <title>Alicyclobacillus dauci DSM2870, complete genome.</title>
        <authorList>
            <person name="Wang Q."/>
            <person name="Cai R."/>
            <person name="Wang Z."/>
        </authorList>
    </citation>
    <scope>NUCLEOTIDE SEQUENCE</scope>
    <source>
        <strain evidence="3">DSM 28700</strain>
    </source>
</reference>
<dbReference type="PANTHER" id="PTHR33393:SF13">
    <property type="entry name" value="PGA BIOSYNTHESIS PROTEIN CAPA"/>
    <property type="match status" value="1"/>
</dbReference>
<protein>
    <submittedName>
        <fullName evidence="3">CapA family protein</fullName>
    </submittedName>
</protein>
<dbReference type="RefSeq" id="WP_268046802.1">
    <property type="nucleotide sequence ID" value="NZ_CP104064.1"/>
</dbReference>